<evidence type="ECO:0000313" key="2">
    <source>
        <dbReference type="Proteomes" id="UP000595814"/>
    </source>
</evidence>
<dbReference type="EMBL" id="CP066744">
    <property type="protein sequence ID" value="QQK07847.1"/>
    <property type="molecule type" value="Genomic_DNA"/>
</dbReference>
<organism evidence="1 2">
    <name type="scientific">Miniphocaeibacter halophilus</name>
    <dbReference type="NCBI Taxonomy" id="2931922"/>
    <lineage>
        <taxon>Bacteria</taxon>
        <taxon>Bacillati</taxon>
        <taxon>Bacillota</taxon>
        <taxon>Tissierellia</taxon>
        <taxon>Tissierellales</taxon>
        <taxon>Peptoniphilaceae</taxon>
        <taxon>Miniphocaeibacter</taxon>
    </lineage>
</organism>
<evidence type="ECO:0000313" key="1">
    <source>
        <dbReference type="EMBL" id="QQK07847.1"/>
    </source>
</evidence>
<accession>A0AC61MQT4</accession>
<name>A0AC61MQT4_9FIRM</name>
<proteinExistence type="predicted"/>
<gene>
    <name evidence="1" type="primary">tsaE</name>
    <name evidence="1" type="ORF">JFY71_11310</name>
</gene>
<dbReference type="Proteomes" id="UP000595814">
    <property type="component" value="Chromosome"/>
</dbReference>
<keyword evidence="2" id="KW-1185">Reference proteome</keyword>
<sequence length="150" mass="17425">MYKYISKNEKETNEFAKKISKALKKGYVISLKGEMGAGKTTFTKMIADSLNIKDNVTSPTFSLVNTYYGNIELNHLDLYRLEDESEVETIDIDNYYYPSGVTIVEWAERALNYLPRDYIEISINKLGETEREFVIEGKNNKEKELIERLK</sequence>
<reference evidence="1 2" key="1">
    <citation type="journal article" date="2022" name="Int. J. Syst. Evol. Microbiol.">
        <title>Miniphocaeibacter halophilus sp. nov., an ammonium-tolerant acetate-producing bacterium isolated from a biogas system.</title>
        <authorList>
            <person name="Schnurer A."/>
            <person name="Singh A."/>
            <person name="Bi S."/>
            <person name="Qiao W."/>
            <person name="Westerholm M."/>
        </authorList>
    </citation>
    <scope>NUCLEOTIDE SEQUENCE [LARGE SCALE GENOMIC DNA]</scope>
    <source>
        <strain evidence="1 2">AMB_01</strain>
    </source>
</reference>
<protein>
    <submittedName>
        <fullName evidence="1">tRNA (Adenosine(37)-N6)-threonylcarbamoyltransferase complex ATPase subunit type 1 TsaE</fullName>
    </submittedName>
</protein>